<dbReference type="EMBL" id="LZMT01000017">
    <property type="protein sequence ID" value="OBX64358.1"/>
    <property type="molecule type" value="Genomic_DNA"/>
</dbReference>
<feature type="transmembrane region" description="Helical" evidence="1">
    <location>
        <begin position="73"/>
        <end position="92"/>
    </location>
</feature>
<evidence type="ECO:0000256" key="1">
    <source>
        <dbReference type="SAM" id="Phobius"/>
    </source>
</evidence>
<proteinExistence type="predicted"/>
<accession>A0AA91FJ36</accession>
<keyword evidence="1" id="KW-0812">Transmembrane</keyword>
<dbReference type="Pfam" id="PF04956">
    <property type="entry name" value="TrbC"/>
    <property type="match status" value="1"/>
</dbReference>
<keyword evidence="2" id="KW-0732">Signal</keyword>
<evidence type="ECO:0008006" key="4">
    <source>
        <dbReference type="Google" id="ProtNLM"/>
    </source>
</evidence>
<comment type="caution">
    <text evidence="3">The sequence shown here is derived from an EMBL/GenBank/DDBJ whole genome shotgun (WGS) entry which is preliminary data.</text>
</comment>
<feature type="signal peptide" evidence="2">
    <location>
        <begin position="1"/>
        <end position="19"/>
    </location>
</feature>
<sequence length="95" mass="9806">MACMAVVAVTMLTPSLAWSAGGLSGGLDTAKTQVTAIRTALYAIVGIGAGLYLLWQAVLCWNGKKDWSDMVPAIIHVAIAGGAITLATWAWSTLA</sequence>
<evidence type="ECO:0000256" key="2">
    <source>
        <dbReference type="SAM" id="SignalP"/>
    </source>
</evidence>
<keyword evidence="1" id="KW-0472">Membrane</keyword>
<feature type="chain" id="PRO_5041700027" description="Conjugal transfer protein" evidence="2">
    <location>
        <begin position="20"/>
        <end position="95"/>
    </location>
</feature>
<evidence type="ECO:0000313" key="3">
    <source>
        <dbReference type="EMBL" id="OBX64358.1"/>
    </source>
</evidence>
<protein>
    <recommendedName>
        <fullName evidence="4">Conjugal transfer protein</fullName>
    </recommendedName>
</protein>
<keyword evidence="1" id="KW-1133">Transmembrane helix</keyword>
<dbReference type="InterPro" id="IPR007039">
    <property type="entry name" value="TrbC/VirB2"/>
</dbReference>
<dbReference type="AlphaFoldDB" id="A0AA91FJ36"/>
<feature type="transmembrane region" description="Helical" evidence="1">
    <location>
        <begin position="41"/>
        <end position="61"/>
    </location>
</feature>
<organism evidence="3">
    <name type="scientific">Faucicola osloensis</name>
    <name type="common">Moraxella osloensis</name>
    <dbReference type="NCBI Taxonomy" id="34062"/>
    <lineage>
        <taxon>Bacteria</taxon>
        <taxon>Pseudomonadati</taxon>
        <taxon>Pseudomonadota</taxon>
        <taxon>Gammaproteobacteria</taxon>
        <taxon>Moraxellales</taxon>
        <taxon>Moraxellaceae</taxon>
        <taxon>Faucicola</taxon>
    </lineage>
</organism>
<reference evidence="3" key="1">
    <citation type="submission" date="2016-06" db="EMBL/GenBank/DDBJ databases">
        <title>Draft genome of Moraxella osloensis CCUG 67237.</title>
        <authorList>
            <person name="Salva-Serra F."/>
            <person name="Engstrom-Jakobsson H."/>
            <person name="Thorell K."/>
            <person name="Gonzales-Siles L."/>
            <person name="Karlsson R."/>
            <person name="Boulund F."/>
            <person name="Engstrand L."/>
            <person name="Kristiansson E."/>
            <person name="Moore E."/>
        </authorList>
    </citation>
    <scope>NUCLEOTIDE SEQUENCE [LARGE SCALE GENOMIC DNA]</scope>
    <source>
        <strain evidence="3">CCUG 67237</strain>
    </source>
</reference>
<gene>
    <name evidence="3" type="ORF">A9299_10120</name>
</gene>
<name>A0AA91FJ36_FAUOS</name>